<organism evidence="1">
    <name type="scientific">viral metagenome</name>
    <dbReference type="NCBI Taxonomy" id="1070528"/>
    <lineage>
        <taxon>unclassified sequences</taxon>
        <taxon>metagenomes</taxon>
        <taxon>organismal metagenomes</taxon>
    </lineage>
</organism>
<dbReference type="InterPro" id="IPR011050">
    <property type="entry name" value="Pectin_lyase_fold/virulence"/>
</dbReference>
<sequence length="574" mass="60312">MVMATKTPQGARLNPQNTLELSQGMSIQTAINTADAHGGFWVILLYPSTTYDEGDLTTTGGALITIRGMDEHVMIAPAAAPATAVINITETLYLENITVISPDAAIPAVLVNTAAGAPTITDCIIVGEGVGYSLQMTQGSVDVHRGSFSRDVHLSTLRCLLDCYFTTFHGNIITAAEPLDHDIDLMSCNMTRGNIISNATGATVIACEGVDDIDAVTNAGTGLFTFKDCYVDSVNCTNAAGEIRVTGGTLMACGGAVGVVTWRVSTNHYECVPGMNINHSIDAGRYIFLHPGTFTITAVVDIGVGHFTLEGSGIGVTEIQAAADNIDCIYVHGFISEVTIKSMTLRGKITGARNDAGIYVDNVSDLNIEDIYSMSHGEEAIRLENCTSGPSLVNVTVSDSGRNAGFSNFKATGCTYLRITTLISKVANTTHALHLDNCSDSQLSNISLYDPNGHGIMLEDCTNVTVTTAHCDGQDTAGTYGVYFLRCTGCQLIGGEAHDFEDGVRIEGDGTGNADYNTVTVVKCTSNVNGIDIVEAGAGQSNKNIIIGNQILGNTTAAFVDGGTNTEQGHNIVV</sequence>
<proteinExistence type="predicted"/>
<evidence type="ECO:0000313" key="1">
    <source>
        <dbReference type="EMBL" id="QJA43452.1"/>
    </source>
</evidence>
<dbReference type="EMBL" id="MT143710">
    <property type="protein sequence ID" value="QJA43452.1"/>
    <property type="molecule type" value="Genomic_DNA"/>
</dbReference>
<accession>A0A6H1Z7L6</accession>
<dbReference type="Gene3D" id="2.160.20.10">
    <property type="entry name" value="Single-stranded right-handed beta-helix, Pectin lyase-like"/>
    <property type="match status" value="1"/>
</dbReference>
<dbReference type="SMART" id="SM00710">
    <property type="entry name" value="PbH1"/>
    <property type="match status" value="7"/>
</dbReference>
<dbReference type="GO" id="GO:0016829">
    <property type="term" value="F:lyase activity"/>
    <property type="evidence" value="ECO:0007669"/>
    <property type="project" value="UniProtKB-KW"/>
</dbReference>
<keyword evidence="1" id="KW-0456">Lyase</keyword>
<dbReference type="InterPro" id="IPR012334">
    <property type="entry name" value="Pectin_lyas_fold"/>
</dbReference>
<dbReference type="SUPFAM" id="SSF51126">
    <property type="entry name" value="Pectin lyase-like"/>
    <property type="match status" value="2"/>
</dbReference>
<dbReference type="AlphaFoldDB" id="A0A6H1Z7L6"/>
<protein>
    <submittedName>
        <fullName evidence="1">Putative pectate lyase</fullName>
    </submittedName>
</protein>
<reference evidence="1" key="1">
    <citation type="submission" date="2020-03" db="EMBL/GenBank/DDBJ databases">
        <title>The deep terrestrial virosphere.</title>
        <authorList>
            <person name="Holmfeldt K."/>
            <person name="Nilsson E."/>
            <person name="Simone D."/>
            <person name="Lopez-Fernandez M."/>
            <person name="Wu X."/>
            <person name="de Brujin I."/>
            <person name="Lundin D."/>
            <person name="Andersson A."/>
            <person name="Bertilsson S."/>
            <person name="Dopson M."/>
        </authorList>
    </citation>
    <scope>NUCLEOTIDE SEQUENCE</scope>
    <source>
        <strain evidence="1">MM171A00097</strain>
    </source>
</reference>
<gene>
    <name evidence="1" type="ORF">MM171A00097_0099</name>
</gene>
<dbReference type="InterPro" id="IPR006626">
    <property type="entry name" value="PbH1"/>
</dbReference>
<name>A0A6H1Z7L6_9ZZZZ</name>